<feature type="region of interest" description="Disordered" evidence="1">
    <location>
        <begin position="42"/>
        <end position="68"/>
    </location>
</feature>
<dbReference type="EMBL" id="CAJNOJ010000498">
    <property type="protein sequence ID" value="CAF1468642.1"/>
    <property type="molecule type" value="Genomic_DNA"/>
</dbReference>
<evidence type="ECO:0000313" key="3">
    <source>
        <dbReference type="Proteomes" id="UP000663852"/>
    </source>
</evidence>
<name>A0A815QUT4_ADIRI</name>
<sequence length="195" mass="20306">MTTTTPSITAMGSTTINTTGSISISSTTTSTVLITTLTSSTTDVSSTSSTSTTTSASTISSTTTTTQTTTSIEPTLRFIFDGGPADCSYLDNISITDNNAPSVQLLSNPSFENSTSSPVGWSVANSSTCQGVTQGQVITSGCQTSSGNNCFKAYCVRGYEYLFQSFNATIGDFYTISFWLEQTGGPAACIYVDVI</sequence>
<gene>
    <name evidence="2" type="ORF">EDS130_LOCUS40642</name>
</gene>
<protein>
    <submittedName>
        <fullName evidence="2">Uncharacterized protein</fullName>
    </submittedName>
</protein>
<dbReference type="OrthoDB" id="10007559at2759"/>
<dbReference type="Gene3D" id="2.60.120.260">
    <property type="entry name" value="Galactose-binding domain-like"/>
    <property type="match status" value="1"/>
</dbReference>
<dbReference type="AlphaFoldDB" id="A0A815QUT4"/>
<accession>A0A815QUT4</accession>
<dbReference type="Proteomes" id="UP000663852">
    <property type="component" value="Unassembled WGS sequence"/>
</dbReference>
<organism evidence="2 3">
    <name type="scientific">Adineta ricciae</name>
    <name type="common">Rotifer</name>
    <dbReference type="NCBI Taxonomy" id="249248"/>
    <lineage>
        <taxon>Eukaryota</taxon>
        <taxon>Metazoa</taxon>
        <taxon>Spiralia</taxon>
        <taxon>Gnathifera</taxon>
        <taxon>Rotifera</taxon>
        <taxon>Eurotatoria</taxon>
        <taxon>Bdelloidea</taxon>
        <taxon>Adinetida</taxon>
        <taxon>Adinetidae</taxon>
        <taxon>Adineta</taxon>
    </lineage>
</organism>
<evidence type="ECO:0000313" key="2">
    <source>
        <dbReference type="EMBL" id="CAF1468642.1"/>
    </source>
</evidence>
<reference evidence="2" key="1">
    <citation type="submission" date="2021-02" db="EMBL/GenBank/DDBJ databases">
        <authorList>
            <person name="Nowell W R."/>
        </authorList>
    </citation>
    <scope>NUCLEOTIDE SEQUENCE</scope>
</reference>
<comment type="caution">
    <text evidence="2">The sequence shown here is derived from an EMBL/GenBank/DDBJ whole genome shotgun (WGS) entry which is preliminary data.</text>
</comment>
<evidence type="ECO:0000256" key="1">
    <source>
        <dbReference type="SAM" id="MobiDB-lite"/>
    </source>
</evidence>
<proteinExistence type="predicted"/>